<dbReference type="InterPro" id="IPR036093">
    <property type="entry name" value="NAC_dom_sf"/>
</dbReference>
<organism evidence="7 8">
    <name type="scientific">Ricinus communis</name>
    <name type="common">Castor bean</name>
    <dbReference type="NCBI Taxonomy" id="3988"/>
    <lineage>
        <taxon>Eukaryota</taxon>
        <taxon>Viridiplantae</taxon>
        <taxon>Streptophyta</taxon>
        <taxon>Embryophyta</taxon>
        <taxon>Tracheophyta</taxon>
        <taxon>Spermatophyta</taxon>
        <taxon>Magnoliopsida</taxon>
        <taxon>eudicotyledons</taxon>
        <taxon>Gunneridae</taxon>
        <taxon>Pentapetalae</taxon>
        <taxon>rosids</taxon>
        <taxon>fabids</taxon>
        <taxon>Malpighiales</taxon>
        <taxon>Euphorbiaceae</taxon>
        <taxon>Acalyphoideae</taxon>
        <taxon>Acalypheae</taxon>
        <taxon>Ricinus</taxon>
    </lineage>
</organism>
<evidence type="ECO:0000256" key="1">
    <source>
        <dbReference type="ARBA" id="ARBA00004123"/>
    </source>
</evidence>
<dbReference type="FunFam" id="2.170.150.80:FF:000008">
    <property type="entry name" value="NAC domain-containing protein 72-like"/>
    <property type="match status" value="1"/>
</dbReference>
<proteinExistence type="predicted"/>
<dbReference type="Proteomes" id="UP000008311">
    <property type="component" value="Unassembled WGS sequence"/>
</dbReference>
<dbReference type="GO" id="GO:0006355">
    <property type="term" value="P:regulation of DNA-templated transcription"/>
    <property type="evidence" value="ECO:0007669"/>
    <property type="project" value="InterPro"/>
</dbReference>
<dbReference type="AlphaFoldDB" id="B9S0N1"/>
<sequence length="308" mass="35298">METKTTSDIHLPPGFRFHPSDEELIVYYLKNKVTSNPLPASVVADLDLYKYNPWELPKKASFGEDEWYFFTPRDRKYPNGARPNRATASGYWKATGTDKPILTSCGTTSIGVKKALVFYGGRPPKGIKTDWIMHEYRLLDSLSLNPKNKASMRLDDWVLCRVRQKNSFPRSTWEDPNDPSYYEPLAAGYFPKVNDPNTEMVKNYLYNDCPMLPYIFASQDFSCIDEASSSSFQSSDKSFASLLYEGDSVDKDIPQFSVTSFNNLLINNPLKRNQKCYINIPPSKKIIKRNPDEREDTAIITIKENEVM</sequence>
<dbReference type="eggNOG" id="ENOG502QV9E">
    <property type="taxonomic scope" value="Eukaryota"/>
</dbReference>
<evidence type="ECO:0000313" key="8">
    <source>
        <dbReference type="Proteomes" id="UP000008311"/>
    </source>
</evidence>
<reference evidence="8" key="1">
    <citation type="journal article" date="2010" name="Nat. Biotechnol.">
        <title>Draft genome sequence of the oilseed species Ricinus communis.</title>
        <authorList>
            <person name="Chan A.P."/>
            <person name="Crabtree J."/>
            <person name="Zhao Q."/>
            <person name="Lorenzi H."/>
            <person name="Orvis J."/>
            <person name="Puiu D."/>
            <person name="Melake-Berhan A."/>
            <person name="Jones K.M."/>
            <person name="Redman J."/>
            <person name="Chen G."/>
            <person name="Cahoon E.B."/>
            <person name="Gedil M."/>
            <person name="Stanke M."/>
            <person name="Haas B.J."/>
            <person name="Wortman J.R."/>
            <person name="Fraser-Liggett C.M."/>
            <person name="Ravel J."/>
            <person name="Rabinowicz P.D."/>
        </authorList>
    </citation>
    <scope>NUCLEOTIDE SEQUENCE [LARGE SCALE GENOMIC DNA]</scope>
    <source>
        <strain evidence="8">cv. Hale</strain>
    </source>
</reference>
<dbReference type="KEGG" id="rcu:8284543"/>
<protein>
    <submittedName>
        <fullName evidence="7">Transcription factor, putative</fullName>
    </submittedName>
</protein>
<keyword evidence="5" id="KW-0539">Nucleus</keyword>
<dbReference type="PROSITE" id="PS51005">
    <property type="entry name" value="NAC"/>
    <property type="match status" value="1"/>
</dbReference>
<dbReference type="Gene3D" id="2.170.150.80">
    <property type="entry name" value="NAC domain"/>
    <property type="match status" value="1"/>
</dbReference>
<accession>B9S0N1</accession>
<gene>
    <name evidence="7" type="ORF">RCOM_1356970</name>
</gene>
<feature type="domain" description="NAC" evidence="6">
    <location>
        <begin position="11"/>
        <end position="165"/>
    </location>
</feature>
<dbReference type="SUPFAM" id="SSF101941">
    <property type="entry name" value="NAC domain"/>
    <property type="match status" value="1"/>
</dbReference>
<dbReference type="PANTHER" id="PTHR31744:SF233">
    <property type="entry name" value="NAC DOMAIN-CONTAINING PROTEIN 72-LIKE"/>
    <property type="match status" value="1"/>
</dbReference>
<dbReference type="GO" id="GO:0003677">
    <property type="term" value="F:DNA binding"/>
    <property type="evidence" value="ECO:0007669"/>
    <property type="project" value="UniProtKB-KW"/>
</dbReference>
<dbReference type="PANTHER" id="PTHR31744">
    <property type="entry name" value="PROTEIN CUP-SHAPED COTYLEDON 2-RELATED"/>
    <property type="match status" value="1"/>
</dbReference>
<keyword evidence="4" id="KW-0804">Transcription</keyword>
<dbReference type="OrthoDB" id="1921961at2759"/>
<name>B9S0N1_RICCO</name>
<dbReference type="Pfam" id="PF02365">
    <property type="entry name" value="NAM"/>
    <property type="match status" value="1"/>
</dbReference>
<dbReference type="InParanoid" id="B9S0N1"/>
<dbReference type="EMBL" id="EQ973837">
    <property type="protein sequence ID" value="EEF42964.1"/>
    <property type="molecule type" value="Genomic_DNA"/>
</dbReference>
<evidence type="ECO:0000256" key="4">
    <source>
        <dbReference type="ARBA" id="ARBA00023163"/>
    </source>
</evidence>
<evidence type="ECO:0000259" key="6">
    <source>
        <dbReference type="PROSITE" id="PS51005"/>
    </source>
</evidence>
<dbReference type="STRING" id="3988.B9S0N1"/>
<evidence type="ECO:0000313" key="7">
    <source>
        <dbReference type="EMBL" id="EEF42964.1"/>
    </source>
</evidence>
<evidence type="ECO:0000256" key="3">
    <source>
        <dbReference type="ARBA" id="ARBA00023125"/>
    </source>
</evidence>
<dbReference type="GO" id="GO:0005634">
    <property type="term" value="C:nucleus"/>
    <property type="evidence" value="ECO:0007669"/>
    <property type="project" value="UniProtKB-SubCell"/>
</dbReference>
<keyword evidence="8" id="KW-1185">Reference proteome</keyword>
<keyword evidence="3" id="KW-0238">DNA-binding</keyword>
<dbReference type="InterPro" id="IPR003441">
    <property type="entry name" value="NAC-dom"/>
</dbReference>
<comment type="subcellular location">
    <subcellularLocation>
        <location evidence="1">Nucleus</location>
    </subcellularLocation>
</comment>
<keyword evidence="2" id="KW-0805">Transcription regulation</keyword>
<evidence type="ECO:0000256" key="5">
    <source>
        <dbReference type="ARBA" id="ARBA00023242"/>
    </source>
</evidence>
<evidence type="ECO:0000256" key="2">
    <source>
        <dbReference type="ARBA" id="ARBA00023015"/>
    </source>
</evidence>